<dbReference type="Proteomes" id="UP000663829">
    <property type="component" value="Unassembled WGS sequence"/>
</dbReference>
<accession>A0A815W8A7</accession>
<protein>
    <submittedName>
        <fullName evidence="2">Uncharacterized protein</fullName>
    </submittedName>
</protein>
<gene>
    <name evidence="2" type="ORF">GPM918_LOCUS38682</name>
    <name evidence="1" type="ORF">OVA965_LOCUS33555</name>
    <name evidence="4" type="ORF">SRO942_LOCUS39521</name>
    <name evidence="3" type="ORF">TMI583_LOCUS34440</name>
</gene>
<organism evidence="2 5">
    <name type="scientific">Didymodactylos carnosus</name>
    <dbReference type="NCBI Taxonomy" id="1234261"/>
    <lineage>
        <taxon>Eukaryota</taxon>
        <taxon>Metazoa</taxon>
        <taxon>Spiralia</taxon>
        <taxon>Gnathifera</taxon>
        <taxon>Rotifera</taxon>
        <taxon>Eurotatoria</taxon>
        <taxon>Bdelloidea</taxon>
        <taxon>Philodinida</taxon>
        <taxon>Philodinidae</taxon>
        <taxon>Didymodactylos</taxon>
    </lineage>
</organism>
<evidence type="ECO:0000313" key="5">
    <source>
        <dbReference type="Proteomes" id="UP000663829"/>
    </source>
</evidence>
<name>A0A815W8A7_9BILA</name>
<keyword evidence="5" id="KW-1185">Reference proteome</keyword>
<dbReference type="Proteomes" id="UP000681722">
    <property type="component" value="Unassembled WGS sequence"/>
</dbReference>
<sequence>MNVQDLCCQTISKVKSNFTQTYERAEQKIVFFEINQNPIELNLIVDEMNQNHNICAFYSCLNQIHFLLKSETWCGTLTSTTNIQTNQQSLYLKNYDTNKFYLIRLMYDSRIWIQNKDEYHVHELQEYNNRLIILEKDYEYYYLIIIPDEKDDVFIVRNLTIINENSLDLYVKGKHDLLYNIIIEKNIINKQLFICQQFHMSKLKYLVHSFQIINNNKISFLAYDIENSSIFIFNNIFSIITFLNDGIENIYELISNNKSSFITNIDKINDKLIEIKTTNGIFHYQVEYNSMKWFNNLENRQVNKLKINNYGYFTDFILSINKLYLLFFNEISQQLTVLYINNYFSKNILPLLIINLPFHLLLEDSNGNYYRIFDILTLSSNDNNTIYFLLLNEMNQQFLKVSMINGNDTCIETIICNNEKIKLQLSFVSCSRSLSLFEMSCDVEEEEEEEIMTKENSDNTNSNSLHLISIDDNTMKL</sequence>
<dbReference type="AlphaFoldDB" id="A0A815W8A7"/>
<dbReference type="Proteomes" id="UP000682733">
    <property type="component" value="Unassembled WGS sequence"/>
</dbReference>
<reference evidence="2" key="1">
    <citation type="submission" date="2021-02" db="EMBL/GenBank/DDBJ databases">
        <authorList>
            <person name="Nowell W R."/>
        </authorList>
    </citation>
    <scope>NUCLEOTIDE SEQUENCE</scope>
</reference>
<evidence type="ECO:0000313" key="1">
    <source>
        <dbReference type="EMBL" id="CAF1416746.1"/>
    </source>
</evidence>
<dbReference type="EMBL" id="CAJOBA010048988">
    <property type="protein sequence ID" value="CAF4218706.1"/>
    <property type="molecule type" value="Genomic_DNA"/>
</dbReference>
<evidence type="ECO:0000313" key="3">
    <source>
        <dbReference type="EMBL" id="CAF4218706.1"/>
    </source>
</evidence>
<dbReference type="EMBL" id="CAJNOK010027242">
    <property type="protein sequence ID" value="CAF1416746.1"/>
    <property type="molecule type" value="Genomic_DNA"/>
</dbReference>
<comment type="caution">
    <text evidence="2">The sequence shown here is derived from an EMBL/GenBank/DDBJ whole genome shotgun (WGS) entry which is preliminary data.</text>
</comment>
<evidence type="ECO:0000313" key="2">
    <source>
        <dbReference type="EMBL" id="CAF1541937.1"/>
    </source>
</evidence>
<dbReference type="EMBL" id="CAJOBC010091614">
    <property type="protein sequence ID" value="CAF4402363.1"/>
    <property type="molecule type" value="Genomic_DNA"/>
</dbReference>
<dbReference type="EMBL" id="CAJNOQ010025977">
    <property type="protein sequence ID" value="CAF1541937.1"/>
    <property type="molecule type" value="Genomic_DNA"/>
</dbReference>
<evidence type="ECO:0000313" key="4">
    <source>
        <dbReference type="EMBL" id="CAF4402363.1"/>
    </source>
</evidence>
<dbReference type="Proteomes" id="UP000677228">
    <property type="component" value="Unassembled WGS sequence"/>
</dbReference>
<proteinExistence type="predicted"/>